<accession>A0A8J8NYW7</accession>
<gene>
    <name evidence="1" type="ORF">FGO68_gene2249</name>
</gene>
<organism evidence="1 2">
    <name type="scientific">Halteria grandinella</name>
    <dbReference type="NCBI Taxonomy" id="5974"/>
    <lineage>
        <taxon>Eukaryota</taxon>
        <taxon>Sar</taxon>
        <taxon>Alveolata</taxon>
        <taxon>Ciliophora</taxon>
        <taxon>Intramacronucleata</taxon>
        <taxon>Spirotrichea</taxon>
        <taxon>Stichotrichia</taxon>
        <taxon>Sporadotrichida</taxon>
        <taxon>Halteriidae</taxon>
        <taxon>Halteria</taxon>
    </lineage>
</organism>
<dbReference type="EMBL" id="RRYP01003051">
    <property type="protein sequence ID" value="TNV84188.1"/>
    <property type="molecule type" value="Genomic_DNA"/>
</dbReference>
<name>A0A8J8NYW7_HALGN</name>
<evidence type="ECO:0000313" key="2">
    <source>
        <dbReference type="Proteomes" id="UP000785679"/>
    </source>
</evidence>
<evidence type="ECO:0000313" key="1">
    <source>
        <dbReference type="EMBL" id="TNV84188.1"/>
    </source>
</evidence>
<protein>
    <submittedName>
        <fullName evidence="1">Uncharacterized protein</fullName>
    </submittedName>
</protein>
<comment type="caution">
    <text evidence="1">The sequence shown here is derived from an EMBL/GenBank/DDBJ whole genome shotgun (WGS) entry which is preliminary data.</text>
</comment>
<reference evidence="1" key="1">
    <citation type="submission" date="2019-06" db="EMBL/GenBank/DDBJ databases">
        <authorList>
            <person name="Zheng W."/>
        </authorList>
    </citation>
    <scope>NUCLEOTIDE SEQUENCE</scope>
    <source>
        <strain evidence="1">QDHG01</strain>
    </source>
</reference>
<keyword evidence="2" id="KW-1185">Reference proteome</keyword>
<dbReference type="Proteomes" id="UP000785679">
    <property type="component" value="Unassembled WGS sequence"/>
</dbReference>
<sequence length="107" mass="12160">MQFRVEEIQLATQQRICNISNQKQTPAMPGICNIQANLLSLIAITPLAEQTYPKLYQCQAFFHKLEIYLNGLKFLGMQSQQINIPDLATVDACRREAHGGPNMLILW</sequence>
<proteinExistence type="predicted"/>
<dbReference type="AlphaFoldDB" id="A0A8J8NYW7"/>